<reference evidence="1" key="1">
    <citation type="submission" date="2020-02" db="EMBL/GenBank/DDBJ databases">
        <authorList>
            <person name="Meier V. D."/>
        </authorList>
    </citation>
    <scope>NUCLEOTIDE SEQUENCE</scope>
    <source>
        <strain evidence="1">AVDCRST_MAG94</strain>
    </source>
</reference>
<dbReference type="AlphaFoldDB" id="A0A6J4KCP7"/>
<sequence>GWECKASGLLSAVDAGFALVCWAWARATRPITATAKRQAHQQSSQAGCNGRLTLASPGFARWL</sequence>
<name>A0A6J4KCP7_9CYAN</name>
<accession>A0A6J4KCP7</accession>
<gene>
    <name evidence="1" type="ORF">AVDCRST_MAG94-439</name>
</gene>
<feature type="non-terminal residue" evidence="1">
    <location>
        <position position="63"/>
    </location>
</feature>
<dbReference type="EMBL" id="CADCTY010000149">
    <property type="protein sequence ID" value="CAA9302298.1"/>
    <property type="molecule type" value="Genomic_DNA"/>
</dbReference>
<proteinExistence type="predicted"/>
<feature type="non-terminal residue" evidence="1">
    <location>
        <position position="1"/>
    </location>
</feature>
<protein>
    <submittedName>
        <fullName evidence="1">Uncharacterized protein</fullName>
    </submittedName>
</protein>
<organism evidence="1">
    <name type="scientific">uncultured Leptolyngbya sp</name>
    <dbReference type="NCBI Taxonomy" id="332963"/>
    <lineage>
        <taxon>Bacteria</taxon>
        <taxon>Bacillati</taxon>
        <taxon>Cyanobacteriota</taxon>
        <taxon>Cyanophyceae</taxon>
        <taxon>Leptolyngbyales</taxon>
        <taxon>Leptolyngbyaceae</taxon>
        <taxon>Leptolyngbya group</taxon>
        <taxon>Leptolyngbya</taxon>
        <taxon>environmental samples</taxon>
    </lineage>
</organism>
<evidence type="ECO:0000313" key="1">
    <source>
        <dbReference type="EMBL" id="CAA9302298.1"/>
    </source>
</evidence>